<dbReference type="Proteomes" id="UP000591131">
    <property type="component" value="Unassembled WGS sequence"/>
</dbReference>
<reference evidence="2 3" key="1">
    <citation type="submission" date="2020-04" db="EMBL/GenBank/DDBJ databases">
        <title>Perkinsus chesapeaki whole genome sequence.</title>
        <authorList>
            <person name="Bogema D.R."/>
        </authorList>
    </citation>
    <scope>NUCLEOTIDE SEQUENCE [LARGE SCALE GENOMIC DNA]</scope>
    <source>
        <strain evidence="2">ATCC PRA-425</strain>
    </source>
</reference>
<feature type="compositionally biased region" description="Pro residues" evidence="1">
    <location>
        <begin position="350"/>
        <end position="360"/>
    </location>
</feature>
<feature type="region of interest" description="Disordered" evidence="1">
    <location>
        <begin position="37"/>
        <end position="58"/>
    </location>
</feature>
<comment type="caution">
    <text evidence="2">The sequence shown here is derived from an EMBL/GenBank/DDBJ whole genome shotgun (WGS) entry which is preliminary data.</text>
</comment>
<dbReference type="EMBL" id="JAAPAO010001681">
    <property type="protein sequence ID" value="KAF4649057.1"/>
    <property type="molecule type" value="Genomic_DNA"/>
</dbReference>
<evidence type="ECO:0000256" key="1">
    <source>
        <dbReference type="SAM" id="MobiDB-lite"/>
    </source>
</evidence>
<keyword evidence="3" id="KW-1185">Reference proteome</keyword>
<gene>
    <name evidence="2" type="ORF">FOL47_002463</name>
</gene>
<accession>A0A7J6KPP9</accession>
<evidence type="ECO:0000313" key="2">
    <source>
        <dbReference type="EMBL" id="KAF4649057.1"/>
    </source>
</evidence>
<protein>
    <submittedName>
        <fullName evidence="2">Uncharacterized protein</fullName>
    </submittedName>
</protein>
<feature type="non-terminal residue" evidence="2">
    <location>
        <position position="675"/>
    </location>
</feature>
<dbReference type="AlphaFoldDB" id="A0A7J6KPP9"/>
<feature type="region of interest" description="Disordered" evidence="1">
    <location>
        <begin position="343"/>
        <end position="399"/>
    </location>
</feature>
<feature type="compositionally biased region" description="Polar residues" evidence="1">
    <location>
        <begin position="365"/>
        <end position="391"/>
    </location>
</feature>
<feature type="non-terminal residue" evidence="2">
    <location>
        <position position="1"/>
    </location>
</feature>
<proteinExistence type="predicted"/>
<sequence length="675" mass="75890">QIDNAAHGLHSTPDDLDMYSEYSVDYHTIADSNTNNFTTDASHTSPTNEVDHLTNTQTSRLRPTVPVEFSFAHDHPQSQSDTSPNTLDEEITVLSLKGTWHRLPLRSSSPNDHIKEAELSRIEEQTLRLAEAWSKHNKPFCGDENDNTTVTSTIRRWERFCQVKWQTPTAPTAVRAFISAALGKDLAKEVLDRQSFQIETDLSSRHFYYLLWHYSVSYLLSYYRFENDVITLMKSIYDCHQGSSTIGEFLAKITDDLLEIQCCSEYVDISHLYLSILRGLRHPYSDWFYNSCKQVDPRGLSSISQLLSVFREMKDRSRLIDHPQAEEVLPVTATFNINELSSQPLQALTPPTPPAKPVLPPTEGRTVTTTDNKANPAAQSSQETQPSQRRQNNVHHRGQRKKDFCSRCYNQGHRAPSCRADRPKNQATRCPCGSSKHLKEQCLYDFSKIQCERCQAFGHRAGMCCSIVHKQTPDVTPPTTEGKPTETNNFIHDGYTDVNIDYLLDSCYHIQMSSTVPSISPANPEVDAYCEAGSYPIRATLALSDDTSIKAILDSGAGLCYANTDKLEELAKADPNIELSWQSPTSTDQEPGCANGTKIKIDKVAILTVYSPQRKIGSKRLRVHCTRQLVPDFILGVSGLRALEMALIFNHTAVRAMTGTLLNQHMDRQEEPSAT</sequence>
<evidence type="ECO:0000313" key="3">
    <source>
        <dbReference type="Proteomes" id="UP000591131"/>
    </source>
</evidence>
<dbReference type="OrthoDB" id="8026949at2759"/>
<name>A0A7J6KPP9_PERCH</name>
<organism evidence="2 3">
    <name type="scientific">Perkinsus chesapeaki</name>
    <name type="common">Clam parasite</name>
    <name type="synonym">Perkinsus andrewsi</name>
    <dbReference type="NCBI Taxonomy" id="330153"/>
    <lineage>
        <taxon>Eukaryota</taxon>
        <taxon>Sar</taxon>
        <taxon>Alveolata</taxon>
        <taxon>Perkinsozoa</taxon>
        <taxon>Perkinsea</taxon>
        <taxon>Perkinsida</taxon>
        <taxon>Perkinsidae</taxon>
        <taxon>Perkinsus</taxon>
    </lineage>
</organism>